<dbReference type="AlphaFoldDB" id="A0A5N6NG49"/>
<organism evidence="2 3">
    <name type="scientific">Mikania micrantha</name>
    <name type="common">bitter vine</name>
    <dbReference type="NCBI Taxonomy" id="192012"/>
    <lineage>
        <taxon>Eukaryota</taxon>
        <taxon>Viridiplantae</taxon>
        <taxon>Streptophyta</taxon>
        <taxon>Embryophyta</taxon>
        <taxon>Tracheophyta</taxon>
        <taxon>Spermatophyta</taxon>
        <taxon>Magnoliopsida</taxon>
        <taxon>eudicotyledons</taxon>
        <taxon>Gunneridae</taxon>
        <taxon>Pentapetalae</taxon>
        <taxon>asterids</taxon>
        <taxon>campanulids</taxon>
        <taxon>Asterales</taxon>
        <taxon>Asteraceae</taxon>
        <taxon>Asteroideae</taxon>
        <taxon>Heliantheae alliance</taxon>
        <taxon>Eupatorieae</taxon>
        <taxon>Mikania</taxon>
    </lineage>
</organism>
<feature type="region of interest" description="Disordered" evidence="1">
    <location>
        <begin position="1"/>
        <end position="33"/>
    </location>
</feature>
<evidence type="ECO:0000313" key="2">
    <source>
        <dbReference type="EMBL" id="KAD4586459.1"/>
    </source>
</evidence>
<sequence>MEAGPISHGGIEGNRNERDRSDWNNRDSAAPHSCCFRDSSVLIDSSSCLRGFANYCSAALMPCPLVYVDDDRQPPSK</sequence>
<proteinExistence type="predicted"/>
<name>A0A5N6NG49_9ASTR</name>
<reference evidence="2 3" key="1">
    <citation type="submission" date="2019-05" db="EMBL/GenBank/DDBJ databases">
        <title>Mikania micrantha, genome provides insights into the molecular mechanism of rapid growth.</title>
        <authorList>
            <person name="Liu B."/>
        </authorList>
    </citation>
    <scope>NUCLEOTIDE SEQUENCE [LARGE SCALE GENOMIC DNA]</scope>
    <source>
        <strain evidence="2">NLD-2019</strain>
        <tissue evidence="2">Leaf</tissue>
    </source>
</reference>
<protein>
    <submittedName>
        <fullName evidence="2">Uncharacterized protein</fullName>
    </submittedName>
</protein>
<evidence type="ECO:0000256" key="1">
    <source>
        <dbReference type="SAM" id="MobiDB-lite"/>
    </source>
</evidence>
<feature type="compositionally biased region" description="Basic and acidic residues" evidence="1">
    <location>
        <begin position="14"/>
        <end position="25"/>
    </location>
</feature>
<gene>
    <name evidence="2" type="ORF">E3N88_24060</name>
</gene>
<keyword evidence="3" id="KW-1185">Reference proteome</keyword>
<dbReference type="Proteomes" id="UP000326396">
    <property type="component" value="Linkage Group LG2"/>
</dbReference>
<comment type="caution">
    <text evidence="2">The sequence shown here is derived from an EMBL/GenBank/DDBJ whole genome shotgun (WGS) entry which is preliminary data.</text>
</comment>
<dbReference type="EMBL" id="SZYD01000012">
    <property type="protein sequence ID" value="KAD4586459.1"/>
    <property type="molecule type" value="Genomic_DNA"/>
</dbReference>
<accession>A0A5N6NG49</accession>
<evidence type="ECO:0000313" key="3">
    <source>
        <dbReference type="Proteomes" id="UP000326396"/>
    </source>
</evidence>